<dbReference type="HOGENOM" id="CLU_3277608_0_0_11"/>
<feature type="compositionally biased region" description="Polar residues" evidence="1">
    <location>
        <begin position="1"/>
        <end position="10"/>
    </location>
</feature>
<sequence length="41" mass="4317">MMPIAESSTDPGAAGPAPAVRSVTCRPYAVRRLIEVFRGGE</sequence>
<gene>
    <name evidence="2" type="ORF">SXIM_34840</name>
</gene>
<dbReference type="KEGG" id="sxi:SXIM_34840"/>
<organism evidence="2 3">
    <name type="scientific">Streptomyces xiamenensis</name>
    <dbReference type="NCBI Taxonomy" id="408015"/>
    <lineage>
        <taxon>Bacteria</taxon>
        <taxon>Bacillati</taxon>
        <taxon>Actinomycetota</taxon>
        <taxon>Actinomycetes</taxon>
        <taxon>Kitasatosporales</taxon>
        <taxon>Streptomycetaceae</taxon>
        <taxon>Streptomyces</taxon>
    </lineage>
</organism>
<proteinExistence type="predicted"/>
<accession>A0A0F7FWD5</accession>
<name>A0A0F7FWD5_9ACTN</name>
<evidence type="ECO:0000313" key="2">
    <source>
        <dbReference type="EMBL" id="AKG44868.1"/>
    </source>
</evidence>
<feature type="region of interest" description="Disordered" evidence="1">
    <location>
        <begin position="1"/>
        <end position="20"/>
    </location>
</feature>
<dbReference type="AlphaFoldDB" id="A0A0F7FWD5"/>
<protein>
    <submittedName>
        <fullName evidence="2">Uncharacterized protein</fullName>
    </submittedName>
</protein>
<dbReference type="EMBL" id="CP009922">
    <property type="protein sequence ID" value="AKG44868.1"/>
    <property type="molecule type" value="Genomic_DNA"/>
</dbReference>
<dbReference type="Proteomes" id="UP000034034">
    <property type="component" value="Chromosome"/>
</dbReference>
<evidence type="ECO:0000313" key="3">
    <source>
        <dbReference type="Proteomes" id="UP000034034"/>
    </source>
</evidence>
<reference evidence="2" key="1">
    <citation type="submission" date="2019-08" db="EMBL/GenBank/DDBJ databases">
        <title>Complete genome sequence of a mangrove-derived Streptomyces xiamenensis.</title>
        <authorList>
            <person name="Xu J."/>
        </authorList>
    </citation>
    <scope>NUCLEOTIDE SEQUENCE</scope>
    <source>
        <strain evidence="2">318</strain>
    </source>
</reference>
<evidence type="ECO:0000256" key="1">
    <source>
        <dbReference type="SAM" id="MobiDB-lite"/>
    </source>
</evidence>
<keyword evidence="3" id="KW-1185">Reference proteome</keyword>
<dbReference type="PATRIC" id="fig|408015.6.peg.3530"/>
<dbReference type="STRING" id="408015.SXIM_34840"/>